<dbReference type="Pfam" id="PF00072">
    <property type="entry name" value="Response_reg"/>
    <property type="match status" value="1"/>
</dbReference>
<evidence type="ECO:0000256" key="2">
    <source>
        <dbReference type="ARBA" id="ARBA00012438"/>
    </source>
</evidence>
<feature type="domain" description="Response regulatory" evidence="10">
    <location>
        <begin position="971"/>
        <end position="1086"/>
    </location>
</feature>
<reference evidence="11 12" key="1">
    <citation type="submission" date="2024-04" db="EMBL/GenBank/DDBJ databases">
        <title>Novel species of the genus Ideonella isolated from streams.</title>
        <authorList>
            <person name="Lu H."/>
        </authorList>
    </citation>
    <scope>NUCLEOTIDE SEQUENCE [LARGE SCALE GENOMIC DNA]</scope>
    <source>
        <strain evidence="11 12">DXS22W</strain>
    </source>
</reference>
<dbReference type="PROSITE" id="PS50110">
    <property type="entry name" value="RESPONSE_REGULATORY"/>
    <property type="match status" value="1"/>
</dbReference>
<dbReference type="Gene3D" id="3.40.50.2300">
    <property type="match status" value="1"/>
</dbReference>
<evidence type="ECO:0000256" key="5">
    <source>
        <dbReference type="ARBA" id="ARBA00022777"/>
    </source>
</evidence>
<dbReference type="InterPro" id="IPR003594">
    <property type="entry name" value="HATPase_dom"/>
</dbReference>
<dbReference type="InterPro" id="IPR003661">
    <property type="entry name" value="HisK_dim/P_dom"/>
</dbReference>
<dbReference type="Pfam" id="PF02518">
    <property type="entry name" value="HATPase_c"/>
    <property type="match status" value="1"/>
</dbReference>
<dbReference type="SMART" id="SM00448">
    <property type="entry name" value="REC"/>
    <property type="match status" value="1"/>
</dbReference>
<dbReference type="SMART" id="SM00062">
    <property type="entry name" value="PBPb"/>
    <property type="match status" value="2"/>
</dbReference>
<feature type="chain" id="PRO_5047339019" description="histidine kinase" evidence="8">
    <location>
        <begin position="23"/>
        <end position="1088"/>
    </location>
</feature>
<evidence type="ECO:0000259" key="9">
    <source>
        <dbReference type="PROSITE" id="PS50109"/>
    </source>
</evidence>
<dbReference type="SUPFAM" id="SSF53850">
    <property type="entry name" value="Periplasmic binding protein-like II"/>
    <property type="match status" value="2"/>
</dbReference>
<evidence type="ECO:0000256" key="6">
    <source>
        <dbReference type="PROSITE-ProRule" id="PRU00169"/>
    </source>
</evidence>
<dbReference type="Gene3D" id="3.30.565.10">
    <property type="entry name" value="Histidine kinase-like ATPase, C-terminal domain"/>
    <property type="match status" value="1"/>
</dbReference>
<dbReference type="CDD" id="cd01007">
    <property type="entry name" value="PBP2_BvgS_HisK_like"/>
    <property type="match status" value="2"/>
</dbReference>
<keyword evidence="3 6" id="KW-0597">Phosphoprotein</keyword>
<dbReference type="RefSeq" id="WP_341411430.1">
    <property type="nucleotide sequence ID" value="NZ_JBBUTH010000008.1"/>
</dbReference>
<keyword evidence="4" id="KW-0808">Transferase</keyword>
<dbReference type="PROSITE" id="PS50109">
    <property type="entry name" value="HIS_KIN"/>
    <property type="match status" value="1"/>
</dbReference>
<dbReference type="SMART" id="SM00388">
    <property type="entry name" value="HisKA"/>
    <property type="match status" value="1"/>
</dbReference>
<dbReference type="EMBL" id="JBBUTH010000008">
    <property type="protein sequence ID" value="MEK8051730.1"/>
    <property type="molecule type" value="Genomic_DNA"/>
</dbReference>
<feature type="domain" description="Histidine kinase" evidence="9">
    <location>
        <begin position="715"/>
        <end position="938"/>
    </location>
</feature>
<evidence type="ECO:0000256" key="8">
    <source>
        <dbReference type="SAM" id="SignalP"/>
    </source>
</evidence>
<dbReference type="InterPro" id="IPR001789">
    <property type="entry name" value="Sig_transdc_resp-reg_receiver"/>
</dbReference>
<dbReference type="PANTHER" id="PTHR43047">
    <property type="entry name" value="TWO-COMPONENT HISTIDINE PROTEIN KINASE"/>
    <property type="match status" value="1"/>
</dbReference>
<protein>
    <recommendedName>
        <fullName evidence="2">histidine kinase</fullName>
        <ecNumber evidence="2">2.7.13.3</ecNumber>
    </recommendedName>
</protein>
<dbReference type="CDD" id="cd17546">
    <property type="entry name" value="REC_hyHK_CKI1_RcsC-like"/>
    <property type="match status" value="1"/>
</dbReference>
<dbReference type="PROSITE" id="PS51257">
    <property type="entry name" value="PROKAR_LIPOPROTEIN"/>
    <property type="match status" value="1"/>
</dbReference>
<dbReference type="SUPFAM" id="SSF47384">
    <property type="entry name" value="Homodimeric domain of signal transducing histidine kinase"/>
    <property type="match status" value="1"/>
</dbReference>
<dbReference type="InterPro" id="IPR036097">
    <property type="entry name" value="HisK_dim/P_sf"/>
</dbReference>
<dbReference type="InterPro" id="IPR005467">
    <property type="entry name" value="His_kinase_dom"/>
</dbReference>
<dbReference type="CDD" id="cd16922">
    <property type="entry name" value="HATPase_EvgS-ArcB-TorS-like"/>
    <property type="match status" value="1"/>
</dbReference>
<dbReference type="InterPro" id="IPR004358">
    <property type="entry name" value="Sig_transdc_His_kin-like_C"/>
</dbReference>
<name>A0ABU9CIQ8_9BURK</name>
<dbReference type="Gene3D" id="3.30.450.20">
    <property type="entry name" value="PAS domain"/>
    <property type="match status" value="1"/>
</dbReference>
<evidence type="ECO:0000256" key="7">
    <source>
        <dbReference type="SAM" id="MobiDB-lite"/>
    </source>
</evidence>
<dbReference type="SMART" id="SM00387">
    <property type="entry name" value="HATPase_c"/>
    <property type="match status" value="1"/>
</dbReference>
<dbReference type="InterPro" id="IPR011006">
    <property type="entry name" value="CheY-like_superfamily"/>
</dbReference>
<evidence type="ECO:0000259" key="10">
    <source>
        <dbReference type="PROSITE" id="PS50110"/>
    </source>
</evidence>
<dbReference type="Pfam" id="PF00512">
    <property type="entry name" value="HisKA"/>
    <property type="match status" value="1"/>
</dbReference>
<dbReference type="Gene3D" id="3.40.190.10">
    <property type="entry name" value="Periplasmic binding protein-like II"/>
    <property type="match status" value="4"/>
</dbReference>
<evidence type="ECO:0000256" key="3">
    <source>
        <dbReference type="ARBA" id="ARBA00022553"/>
    </source>
</evidence>
<dbReference type="SUPFAM" id="SSF55874">
    <property type="entry name" value="ATPase domain of HSP90 chaperone/DNA topoisomerase II/histidine kinase"/>
    <property type="match status" value="1"/>
</dbReference>
<feature type="modified residue" description="4-aspartylphosphate" evidence="6">
    <location>
        <position position="1020"/>
    </location>
</feature>
<comment type="caution">
    <text evidence="11">The sequence shown here is derived from an EMBL/GenBank/DDBJ whole genome shotgun (WGS) entry which is preliminary data.</text>
</comment>
<dbReference type="PANTHER" id="PTHR43047:SF72">
    <property type="entry name" value="OSMOSENSING HISTIDINE PROTEIN KINASE SLN1"/>
    <property type="match status" value="1"/>
</dbReference>
<keyword evidence="12" id="KW-1185">Reference proteome</keyword>
<dbReference type="Pfam" id="PF00497">
    <property type="entry name" value="SBP_bac_3"/>
    <property type="match status" value="2"/>
</dbReference>
<dbReference type="Proteomes" id="UP001365405">
    <property type="component" value="Unassembled WGS sequence"/>
</dbReference>
<feature type="region of interest" description="Disordered" evidence="7">
    <location>
        <begin position="922"/>
        <end position="967"/>
    </location>
</feature>
<feature type="compositionally biased region" description="Pro residues" evidence="7">
    <location>
        <begin position="935"/>
        <end position="960"/>
    </location>
</feature>
<accession>A0ABU9CIQ8</accession>
<dbReference type="Gene3D" id="1.10.287.130">
    <property type="match status" value="1"/>
</dbReference>
<dbReference type="InterPro" id="IPR035965">
    <property type="entry name" value="PAS-like_dom_sf"/>
</dbReference>
<dbReference type="SUPFAM" id="SSF52172">
    <property type="entry name" value="CheY-like"/>
    <property type="match status" value="1"/>
</dbReference>
<dbReference type="InterPro" id="IPR001638">
    <property type="entry name" value="Solute-binding_3/MltF_N"/>
</dbReference>
<evidence type="ECO:0000313" key="11">
    <source>
        <dbReference type="EMBL" id="MEK8051730.1"/>
    </source>
</evidence>
<feature type="signal peptide" evidence="8">
    <location>
        <begin position="1"/>
        <end position="22"/>
    </location>
</feature>
<evidence type="ECO:0000256" key="1">
    <source>
        <dbReference type="ARBA" id="ARBA00000085"/>
    </source>
</evidence>
<sequence>MHALRRLLVCLTLAVMACQAAAPVGARDHFRFRLAPGGTPVLPARDLLDANERAFIAQLPELRVGLNLPDNRPYEVIADSGEISGIQIEILTHVAQSLGLRLRPVVLPSFPEALAALREREVDLMATVGYEPSREAYMAYTLGTAPNPGAIIGRAADTRFADNPTLNGRRVAIERGYVAQAYVRRHYPEALVTDQANTSAALHAVALGEEDYYVGSMLMAMDRIQRDGVAGLQVKRSLTYATGQMHFGVRRDWPLLASALSKGIAALRATPLPELQAAMRQIDRQGQPAVAMLQLSPTEQQQLAGRSVLRVGAVRGLELLNEATPEGGHSGIAADYTQQVAARLGVAVDVVPFDSVARMLDALRAGQIHVVPFLTYTPGRAQDVTYSHPYLEMPYYIVARSDAPMYWDLDSLRGRRLALAPQHPLRELLRRRYPDIRIVDAPPGGGAMDLVAGRLADAAVEVKLYANLRINNDNNGVLRTVAQVEELPAQFHFATSSEAAGLIPLIDRALADIPPAERARMLRRWVAVDFMPGFPWRRHAPWLAVSGAALLLLAGASLWWMRRLGTEVRQRRQAEERLADVTASLPGVVFQTVLSADGRREQRYLSPTAGQFLGTPIDEAGGLLDTLTPHMRAEDAALLRQARRDSTRQRRPMKLTWRYDDPLRGERWLHCEVAVRELDGGRTAWTGYIVDVSTERALQAQLLDAMQAKNLFVASASHELRGPLQAVTLALQRLSEGPLDEAQRQVCRIAQDSSSALTQLIDDVLDLARFEAGRLTLHPAPLDLSALMAQLVDNHRLAAESRGLRLGLQIDPAVPRRVLADGLRLRQLLVNLIGNAVKYTPRGEVQVSAQCHASVDGRDDRLLITVRDTGVGIRVERQHALFEPFGTLHAPAEAPPEGSTGLGLAICKRLVEAMQGVIALDSEPGRGTTVTVNLPLPPPAPEPPPAQAPSGPAAPSPGPDAPASAPGAGRVVLLVDDDPVSRLLMGELLRGEGLQVAEAADTQSAFLRWQRGDVAAVISDHHMPDGTGLALMQRIVQEAPAGQRPRLVLCSGSPPTVDMAPLSGLDATLRKPVTAQALRALLRELGLT</sequence>
<evidence type="ECO:0000313" key="12">
    <source>
        <dbReference type="Proteomes" id="UP001365405"/>
    </source>
</evidence>
<dbReference type="CDD" id="cd00082">
    <property type="entry name" value="HisKA"/>
    <property type="match status" value="1"/>
</dbReference>
<dbReference type="InterPro" id="IPR036890">
    <property type="entry name" value="HATPase_C_sf"/>
</dbReference>
<organism evidence="11 12">
    <name type="scientific">Pseudaquabacterium inlustre</name>
    <dbReference type="NCBI Taxonomy" id="2984192"/>
    <lineage>
        <taxon>Bacteria</taxon>
        <taxon>Pseudomonadati</taxon>
        <taxon>Pseudomonadota</taxon>
        <taxon>Betaproteobacteria</taxon>
        <taxon>Burkholderiales</taxon>
        <taxon>Sphaerotilaceae</taxon>
        <taxon>Pseudaquabacterium</taxon>
    </lineage>
</organism>
<dbReference type="PRINTS" id="PR00344">
    <property type="entry name" value="BCTRLSENSOR"/>
</dbReference>
<keyword evidence="5" id="KW-0418">Kinase</keyword>
<evidence type="ECO:0000256" key="4">
    <source>
        <dbReference type="ARBA" id="ARBA00022679"/>
    </source>
</evidence>
<gene>
    <name evidence="11" type="ORF">AACH10_15875</name>
</gene>
<keyword evidence="8" id="KW-0732">Signal</keyword>
<comment type="catalytic activity">
    <reaction evidence="1">
        <text>ATP + protein L-histidine = ADP + protein N-phospho-L-histidine.</text>
        <dbReference type="EC" id="2.7.13.3"/>
    </reaction>
</comment>
<dbReference type="SUPFAM" id="SSF55785">
    <property type="entry name" value="PYP-like sensor domain (PAS domain)"/>
    <property type="match status" value="1"/>
</dbReference>
<proteinExistence type="predicted"/>
<dbReference type="EC" id="2.7.13.3" evidence="2"/>